<evidence type="ECO:0000313" key="3">
    <source>
        <dbReference type="Proteomes" id="UP000029223"/>
    </source>
</evidence>
<dbReference type="InterPro" id="IPR052020">
    <property type="entry name" value="Cyclic_di-GMP/3'3'-cGAMP_PDE"/>
</dbReference>
<dbReference type="EMBL" id="BBMS01000048">
    <property type="protein sequence ID" value="GAL28683.1"/>
    <property type="molecule type" value="Genomic_DNA"/>
</dbReference>
<dbReference type="InterPro" id="IPR037522">
    <property type="entry name" value="HD_GYP_dom"/>
</dbReference>
<accession>A0ABQ0JIU1</accession>
<dbReference type="Proteomes" id="UP000029223">
    <property type="component" value="Unassembled WGS sequence"/>
</dbReference>
<evidence type="ECO:0000313" key="2">
    <source>
        <dbReference type="EMBL" id="GAL28683.1"/>
    </source>
</evidence>
<comment type="caution">
    <text evidence="2">The sequence shown here is derived from an EMBL/GenBank/DDBJ whole genome shotgun (WGS) entry which is preliminary data.</text>
</comment>
<reference evidence="3" key="2">
    <citation type="submission" date="2014-09" db="EMBL/GenBank/DDBJ databases">
        <authorList>
            <consortium name="NBRP consortium"/>
            <person name="Sawabe T."/>
            <person name="Meirelles P."/>
            <person name="Nakanishi M."/>
            <person name="Sayaka M."/>
            <person name="Hattori M."/>
            <person name="Ohkuma M."/>
        </authorList>
    </citation>
    <scope>NUCLEOTIDE SEQUENCE [LARGE SCALE GENOMIC DNA]</scope>
    <source>
        <strain evidence="3">JCM 19239</strain>
    </source>
</reference>
<feature type="domain" description="HD-GYP" evidence="1">
    <location>
        <begin position="1"/>
        <end position="56"/>
    </location>
</feature>
<dbReference type="PANTHER" id="PTHR45228:SF1">
    <property type="entry name" value="CYCLIC DI-GMP PHOSPHODIESTERASE TM_0186"/>
    <property type="match status" value="1"/>
</dbReference>
<dbReference type="Gene3D" id="1.10.3210.10">
    <property type="entry name" value="Hypothetical protein af1432"/>
    <property type="match status" value="1"/>
</dbReference>
<proteinExistence type="predicted"/>
<gene>
    <name evidence="2" type="ORF">JCM19239_452</name>
</gene>
<dbReference type="PROSITE" id="PS51832">
    <property type="entry name" value="HD_GYP"/>
    <property type="match status" value="1"/>
</dbReference>
<organism evidence="2 3">
    <name type="scientific">Vibrio variabilis</name>
    <dbReference type="NCBI Taxonomy" id="990271"/>
    <lineage>
        <taxon>Bacteria</taxon>
        <taxon>Pseudomonadati</taxon>
        <taxon>Pseudomonadota</taxon>
        <taxon>Gammaproteobacteria</taxon>
        <taxon>Vibrionales</taxon>
        <taxon>Vibrionaceae</taxon>
        <taxon>Vibrio</taxon>
    </lineage>
</organism>
<keyword evidence="3" id="KW-1185">Reference proteome</keyword>
<name>A0ABQ0JIU1_9VIBR</name>
<reference evidence="3" key="1">
    <citation type="submission" date="2014-09" db="EMBL/GenBank/DDBJ databases">
        <title>Vibrio variabilis JCM 19239. (C206) whole genome shotgun sequence.</title>
        <authorList>
            <person name="Sawabe T."/>
            <person name="Meirelles P."/>
            <person name="Nakanishi M."/>
            <person name="Sayaka M."/>
            <person name="Hattori M."/>
            <person name="Ohkuma M."/>
        </authorList>
    </citation>
    <scope>NUCLEOTIDE SEQUENCE [LARGE SCALE GENOMIC DNA]</scope>
    <source>
        <strain evidence="3">JCM 19239</strain>
    </source>
</reference>
<dbReference type="PANTHER" id="PTHR45228">
    <property type="entry name" value="CYCLIC DI-GMP PHOSPHODIESTERASE TM_0186-RELATED"/>
    <property type="match status" value="1"/>
</dbReference>
<protein>
    <submittedName>
        <fullName evidence="2">Response regulator</fullName>
    </submittedName>
</protein>
<evidence type="ECO:0000259" key="1">
    <source>
        <dbReference type="PROSITE" id="PS51832"/>
    </source>
</evidence>
<sequence length="59" mass="6890">MVDALGSTRSYKKAWKNEDIIALIQEQKGHHFDPDIADIVIQNFDEIMEIRKQYPDADQ</sequence>